<dbReference type="GO" id="GO:0016757">
    <property type="term" value="F:glycosyltransferase activity"/>
    <property type="evidence" value="ECO:0007669"/>
    <property type="project" value="InterPro"/>
</dbReference>
<name>A0AA91TII3_9BACT</name>
<evidence type="ECO:0000313" key="3">
    <source>
        <dbReference type="Proteomes" id="UP000215155"/>
    </source>
</evidence>
<dbReference type="EMBL" id="NMPZ01000019">
    <property type="protein sequence ID" value="OXL43354.1"/>
    <property type="molecule type" value="Genomic_DNA"/>
</dbReference>
<dbReference type="Proteomes" id="UP000215155">
    <property type="component" value="Unassembled WGS sequence"/>
</dbReference>
<dbReference type="RefSeq" id="WP_089544598.1">
    <property type="nucleotide sequence ID" value="NZ_NMPZ01000019.1"/>
</dbReference>
<gene>
    <name evidence="2" type="ORF">CFT61_11705</name>
</gene>
<dbReference type="InterPro" id="IPR001296">
    <property type="entry name" value="Glyco_trans_1"/>
</dbReference>
<dbReference type="InterPro" id="IPR050194">
    <property type="entry name" value="Glycosyltransferase_grp1"/>
</dbReference>
<dbReference type="PANTHER" id="PTHR45947">
    <property type="entry name" value="SULFOQUINOVOSYL TRANSFERASE SQD2"/>
    <property type="match status" value="1"/>
</dbReference>
<dbReference type="AlphaFoldDB" id="A0AA91TII3"/>
<evidence type="ECO:0000259" key="1">
    <source>
        <dbReference type="Pfam" id="PF00534"/>
    </source>
</evidence>
<protein>
    <recommendedName>
        <fullName evidence="1">Glycosyl transferase family 1 domain-containing protein</fullName>
    </recommendedName>
</protein>
<proteinExistence type="predicted"/>
<sequence length="366" mass="41795">MKNLSLGVLLAPYRLDYYNYISEHMNCDIYFQLRGFDGQLFSTEELEKKCTFTPKYLKITRLMGDRQLVWGLRKLIKENKPEFIMVPEFSFLAMQVILIKKLFGYKYKIISQCDDSYAMLIGKGFSRFHAWSRKLCMPFMDNLILLDSRAQNWYQQHYHKGIFMPLLTDDNTACINDDVRAKAEQYKRHYKLDGVKTLLFVGRLVDVKNLSSLLKACSLLSFKYKLIIVGEGLLRDCLENEAKELNVNVEFVGRKNGVDLTAWYCCADVFVLPSILEAFGAVTNEALLCGCNCVISKLAGSACLIEEGINGFLADPNSVEDIAKQIGKACRLSVDSARTSKMSITFADAIKSMEEEVNRQVLRVFH</sequence>
<accession>A0AA91TII3</accession>
<reference evidence="2 3" key="1">
    <citation type="submission" date="2017-07" db="EMBL/GenBank/DDBJ databases">
        <title>Draft genome sequence of Prevotella copri isolated from the gut of healthy adult Indian.</title>
        <authorList>
            <person name="Das B."/>
            <person name="Bag S."/>
            <person name="Ghosh T.S."/>
        </authorList>
    </citation>
    <scope>NUCLEOTIDE SEQUENCE [LARGE SCALE GENOMIC DNA]</scope>
    <source>
        <strain evidence="2 3">Indica</strain>
    </source>
</reference>
<dbReference type="SUPFAM" id="SSF53756">
    <property type="entry name" value="UDP-Glycosyltransferase/glycogen phosphorylase"/>
    <property type="match status" value="1"/>
</dbReference>
<feature type="domain" description="Glycosyl transferase family 1" evidence="1">
    <location>
        <begin position="190"/>
        <end position="331"/>
    </location>
</feature>
<organism evidence="2 3">
    <name type="scientific">Segatella copri</name>
    <dbReference type="NCBI Taxonomy" id="165179"/>
    <lineage>
        <taxon>Bacteria</taxon>
        <taxon>Pseudomonadati</taxon>
        <taxon>Bacteroidota</taxon>
        <taxon>Bacteroidia</taxon>
        <taxon>Bacteroidales</taxon>
        <taxon>Prevotellaceae</taxon>
        <taxon>Segatella</taxon>
    </lineage>
</organism>
<dbReference type="PANTHER" id="PTHR45947:SF3">
    <property type="entry name" value="SULFOQUINOVOSYL TRANSFERASE SQD2"/>
    <property type="match status" value="1"/>
</dbReference>
<dbReference type="Gene3D" id="3.40.50.2000">
    <property type="entry name" value="Glycogen Phosphorylase B"/>
    <property type="match status" value="2"/>
</dbReference>
<comment type="caution">
    <text evidence="2">The sequence shown here is derived from an EMBL/GenBank/DDBJ whole genome shotgun (WGS) entry which is preliminary data.</text>
</comment>
<evidence type="ECO:0000313" key="2">
    <source>
        <dbReference type="EMBL" id="OXL43354.1"/>
    </source>
</evidence>
<dbReference type="Pfam" id="PF00534">
    <property type="entry name" value="Glycos_transf_1"/>
    <property type="match status" value="1"/>
</dbReference>